<dbReference type="AlphaFoldDB" id="A0A9P7U2N5"/>
<feature type="region of interest" description="Disordered" evidence="1">
    <location>
        <begin position="1"/>
        <end position="84"/>
    </location>
</feature>
<dbReference type="Proteomes" id="UP000707071">
    <property type="component" value="Unassembled WGS sequence"/>
</dbReference>
<accession>A0A9P7U2N5</accession>
<evidence type="ECO:0000313" key="3">
    <source>
        <dbReference type="Proteomes" id="UP000707071"/>
    </source>
</evidence>
<feature type="compositionally biased region" description="Basic and acidic residues" evidence="1">
    <location>
        <begin position="139"/>
        <end position="163"/>
    </location>
</feature>
<dbReference type="EMBL" id="SRRH01000101">
    <property type="protein sequence ID" value="KAG6299198.1"/>
    <property type="molecule type" value="Genomic_DNA"/>
</dbReference>
<feature type="region of interest" description="Disordered" evidence="1">
    <location>
        <begin position="113"/>
        <end position="179"/>
    </location>
</feature>
<comment type="caution">
    <text evidence="2">The sequence shown here is derived from an EMBL/GenBank/DDBJ whole genome shotgun (WGS) entry which is preliminary data.</text>
</comment>
<gene>
    <name evidence="2" type="ORF">E4U09_000157</name>
</gene>
<protein>
    <submittedName>
        <fullName evidence="2">Uncharacterized protein</fullName>
    </submittedName>
</protein>
<evidence type="ECO:0000313" key="2">
    <source>
        <dbReference type="EMBL" id="KAG6299198.1"/>
    </source>
</evidence>
<feature type="region of interest" description="Disordered" evidence="1">
    <location>
        <begin position="539"/>
        <end position="594"/>
    </location>
</feature>
<name>A0A9P7U2N5_9HYPO</name>
<reference evidence="2 3" key="1">
    <citation type="journal article" date="2020" name="bioRxiv">
        <title>Whole genome comparisons of ergot fungi reveals the divergence and evolution of species within the genus Claviceps are the result of varying mechanisms driving genome evolution and host range expansion.</title>
        <authorList>
            <person name="Wyka S.A."/>
            <person name="Mondo S.J."/>
            <person name="Liu M."/>
            <person name="Dettman J."/>
            <person name="Nalam V."/>
            <person name="Broders K.D."/>
        </authorList>
    </citation>
    <scope>NUCLEOTIDE SEQUENCE [LARGE SCALE GENOMIC DNA]</scope>
    <source>
        <strain evidence="2 3">Clav52</strain>
    </source>
</reference>
<evidence type="ECO:0000256" key="1">
    <source>
        <dbReference type="SAM" id="MobiDB-lite"/>
    </source>
</evidence>
<sequence length="594" mass="66593">MQPIPVESWLDRVQESICEDNAAEDTGPGKDASGLGESGASPTPLQTHNDDANSRSRTAHQLAFDLTASISQQSPTGYDHDPVGELRHAHSTLVPLREQEQHERPWVDCISVTPEPSDCSSPVKCDEEFARRPRRKTRQDRYDPKTKSGSDKAESHHRDDHQRRAGRKARRKNELRSAKEVVTNFTSESIRRDHLMMKPGIAENDHDRDIHARKREVGTKQTGTACCPDWRDTRDSRGVDKGVQVELPCDTTMAQTKASAYRSDVPYNLSLGRYYLYEPVSHKGSSQLKHWPMIPAPVAVCDTRSRNGAAPYLEPLDQNLTRHESDQWTASPYEKNLTTLGPVARDTARRGAAQWAKQGHGVSGPREGAHTTLEPLAQDLTHNDVSEWAKQPKGAAGPYGEISTALEPAAQDMTWCDTAQSAKRRHDALGPHDEISTTLELAAKRSRPWEPRGLSLSNRCTAEKPLHHPIHNAVTLDTKSRQKKQDYPVLSVLRSHRYSATTLKGQNTASEHGIGPYMNLGGGHYLDFGHLRDRSLPRAERVPRTSPVQPTRQTAFPRLQRQVNPSRKRAERFDDEGGDERPRRRSSRRPSRVS</sequence>
<keyword evidence="3" id="KW-1185">Reference proteome</keyword>
<proteinExistence type="predicted"/>
<organism evidence="2 3">
    <name type="scientific">Claviceps aff. purpurea</name>
    <dbReference type="NCBI Taxonomy" id="1967640"/>
    <lineage>
        <taxon>Eukaryota</taxon>
        <taxon>Fungi</taxon>
        <taxon>Dikarya</taxon>
        <taxon>Ascomycota</taxon>
        <taxon>Pezizomycotina</taxon>
        <taxon>Sordariomycetes</taxon>
        <taxon>Hypocreomycetidae</taxon>
        <taxon>Hypocreales</taxon>
        <taxon>Clavicipitaceae</taxon>
        <taxon>Claviceps</taxon>
    </lineage>
</organism>
<feature type="compositionally biased region" description="Basic residues" evidence="1">
    <location>
        <begin position="583"/>
        <end position="594"/>
    </location>
</feature>